<dbReference type="CDD" id="cd00934">
    <property type="entry name" value="PTB"/>
    <property type="match status" value="1"/>
</dbReference>
<dbReference type="Pfam" id="PF00640">
    <property type="entry name" value="PID"/>
    <property type="match status" value="1"/>
</dbReference>
<comment type="caution">
    <text evidence="3">The sequence shown here is derived from an EMBL/GenBank/DDBJ whole genome shotgun (WGS) entry which is preliminary data.</text>
</comment>
<reference evidence="3" key="1">
    <citation type="journal article" date="2023" name="G3 (Bethesda)">
        <title>Whole genome assembly and annotation of the endangered Caribbean coral Acropora cervicornis.</title>
        <authorList>
            <person name="Selwyn J.D."/>
            <person name="Vollmer S.V."/>
        </authorList>
    </citation>
    <scope>NUCLEOTIDE SEQUENCE</scope>
    <source>
        <strain evidence="3">K2</strain>
    </source>
</reference>
<keyword evidence="4" id="KW-1185">Reference proteome</keyword>
<feature type="region of interest" description="Disordered" evidence="1">
    <location>
        <begin position="208"/>
        <end position="231"/>
    </location>
</feature>
<proteinExistence type="predicted"/>
<dbReference type="PANTHER" id="PTHR16265">
    <property type="entry name" value="PTB-CONTAINING, CUBILIN AND LRP1-INTERACTING PROTEIN"/>
    <property type="match status" value="1"/>
</dbReference>
<gene>
    <name evidence="3" type="ORF">P5673_014759</name>
</gene>
<accession>A0AAD9V5J2</accession>
<evidence type="ECO:0000256" key="1">
    <source>
        <dbReference type="SAM" id="MobiDB-lite"/>
    </source>
</evidence>
<feature type="domain" description="PID" evidence="2">
    <location>
        <begin position="32"/>
        <end position="157"/>
    </location>
</feature>
<dbReference type="SUPFAM" id="SSF50729">
    <property type="entry name" value="PH domain-like"/>
    <property type="match status" value="1"/>
</dbReference>
<evidence type="ECO:0000259" key="2">
    <source>
        <dbReference type="Pfam" id="PF00640"/>
    </source>
</evidence>
<evidence type="ECO:0000313" key="4">
    <source>
        <dbReference type="Proteomes" id="UP001249851"/>
    </source>
</evidence>
<dbReference type="InterPro" id="IPR039112">
    <property type="entry name" value="PID1"/>
</dbReference>
<dbReference type="GO" id="GO:0046627">
    <property type="term" value="P:negative regulation of insulin receptor signaling pathway"/>
    <property type="evidence" value="ECO:0007669"/>
    <property type="project" value="InterPro"/>
</dbReference>
<evidence type="ECO:0000313" key="3">
    <source>
        <dbReference type="EMBL" id="KAK2562021.1"/>
    </source>
</evidence>
<organism evidence="3 4">
    <name type="scientific">Acropora cervicornis</name>
    <name type="common">Staghorn coral</name>
    <dbReference type="NCBI Taxonomy" id="6130"/>
    <lineage>
        <taxon>Eukaryota</taxon>
        <taxon>Metazoa</taxon>
        <taxon>Cnidaria</taxon>
        <taxon>Anthozoa</taxon>
        <taxon>Hexacorallia</taxon>
        <taxon>Scleractinia</taxon>
        <taxon>Astrocoeniina</taxon>
        <taxon>Acroporidae</taxon>
        <taxon>Acropora</taxon>
    </lineage>
</organism>
<dbReference type="AlphaFoldDB" id="A0AAD9V5J2"/>
<sequence length="352" mass="40049">MIRLLRNSLRSRSSGTERDYRSVDFSVHTPTYKVKYLGCEMLFSPGASEICDTVKAIFSSKKSALNSMDHYSLKLTKQELSLRDKDSTEDEEKVFQLRRIRFSGVFKAQQRLFFFTYQPGTKSESLECNVVLCKSNSEAKSLAKVISRAFQDARSELHHQEVENRKLHAEGISGNSSSHIHGDMISNVEANRFYYNVRAFKNSRSNSATSAVSSNFHSKSRTLDKLKQSNQSCHLDESLEWERTESSLDTRQSDVERTSTSGETLALCNCEKECLIKESETREKQANDVGEKPSNEISMADAIDEGIEMKDVMCPPQLSEEHQDVENECINRHNCESNCDWSKVSVLQETEI</sequence>
<reference evidence="3" key="2">
    <citation type="journal article" date="2023" name="Science">
        <title>Genomic signatures of disease resistance in endangered staghorn corals.</title>
        <authorList>
            <person name="Vollmer S.V."/>
            <person name="Selwyn J.D."/>
            <person name="Despard B.A."/>
            <person name="Roesel C.L."/>
        </authorList>
    </citation>
    <scope>NUCLEOTIDE SEQUENCE</scope>
    <source>
        <strain evidence="3">K2</strain>
    </source>
</reference>
<dbReference type="PANTHER" id="PTHR16265:SF1">
    <property type="entry name" value="PTB-CONTAINING, CUBILIN AND LRP1-INTERACTING PROTEIN"/>
    <property type="match status" value="1"/>
</dbReference>
<dbReference type="InterPro" id="IPR011993">
    <property type="entry name" value="PH-like_dom_sf"/>
</dbReference>
<dbReference type="GO" id="GO:0042127">
    <property type="term" value="P:regulation of cell population proliferation"/>
    <property type="evidence" value="ECO:0007669"/>
    <property type="project" value="InterPro"/>
</dbReference>
<dbReference type="Proteomes" id="UP001249851">
    <property type="component" value="Unassembled WGS sequence"/>
</dbReference>
<dbReference type="GO" id="GO:0051881">
    <property type="term" value="P:regulation of mitochondrial membrane potential"/>
    <property type="evidence" value="ECO:0007669"/>
    <property type="project" value="InterPro"/>
</dbReference>
<dbReference type="Gene3D" id="2.30.29.30">
    <property type="entry name" value="Pleckstrin-homology domain (PH domain)/Phosphotyrosine-binding domain (PTB)"/>
    <property type="match status" value="1"/>
</dbReference>
<dbReference type="EMBL" id="JARQWQ010000030">
    <property type="protein sequence ID" value="KAK2562021.1"/>
    <property type="molecule type" value="Genomic_DNA"/>
</dbReference>
<name>A0AAD9V5J2_ACRCE</name>
<protein>
    <recommendedName>
        <fullName evidence="2">PID domain-containing protein</fullName>
    </recommendedName>
</protein>
<dbReference type="InterPro" id="IPR006020">
    <property type="entry name" value="PTB/PI_dom"/>
</dbReference>